<keyword evidence="3 6" id="KW-0812">Transmembrane</keyword>
<proteinExistence type="predicted"/>
<evidence type="ECO:0000259" key="7">
    <source>
        <dbReference type="Pfam" id="PF00324"/>
    </source>
</evidence>
<feature type="transmembrane region" description="Helical" evidence="6">
    <location>
        <begin position="156"/>
        <end position="180"/>
    </location>
</feature>
<feature type="transmembrane region" description="Helical" evidence="6">
    <location>
        <begin position="23"/>
        <end position="44"/>
    </location>
</feature>
<dbReference type="Pfam" id="PF00324">
    <property type="entry name" value="AA_permease"/>
    <property type="match status" value="1"/>
</dbReference>
<reference evidence="8" key="1">
    <citation type="submission" date="2021-04" db="EMBL/GenBank/DDBJ databases">
        <title>The complete genome sequence of Caulobacter sp. S6.</title>
        <authorList>
            <person name="Tang Y."/>
            <person name="Ouyang W."/>
            <person name="Liu Q."/>
            <person name="Huang B."/>
            <person name="Guo Z."/>
            <person name="Lei P."/>
        </authorList>
    </citation>
    <scope>NUCLEOTIDE SEQUENCE</scope>
    <source>
        <strain evidence="8">S6</strain>
    </source>
</reference>
<sequence>MSVNQASHEAAPELGKTLASRHVTMITIGGIIGAGLFVGSSASISTVGPAVIVSYGLAGLVVLLVMRMLSEMAVAYPKIGAFTEYAREGLGNWAGFANGWLYWYFWAITAAIEAIAGAKLIHDNWLPGLEPWQISCGLLAALTGVNLMSTRSYGEFEFWFASIKVAAIIGFIVVGLGFVLSHSPVAQAANLTSHRGFSPFGPTAAISGVVSVIFALCGAEIATIAAAESPEPAKAIARLTGSVITRILLFYVASITLIVMIVPWDQIHSGSSPFAAALNAMHLGVVAKAMNLVVLTAVLSCLNSAIYVTSRVLFTLAAKGDAPRALVRLDSRKVPSRAILFSSISGGLAITLQIVSPDRAFAFLVNASGAVMLSIYAITALAQIRLRRRLEKVAPERLTVKMWLFPWLSYAAIAAIVGVMGAMLLLPDRRPEVLSGLACVAVVLALFAAFRMGRGQPAPKAREAEAG</sequence>
<dbReference type="GO" id="GO:0055085">
    <property type="term" value="P:transmembrane transport"/>
    <property type="evidence" value="ECO:0007669"/>
    <property type="project" value="InterPro"/>
</dbReference>
<feature type="transmembrane region" description="Helical" evidence="6">
    <location>
        <begin position="243"/>
        <end position="264"/>
    </location>
</feature>
<dbReference type="Gene3D" id="1.20.1740.10">
    <property type="entry name" value="Amino acid/polyamine transporter I"/>
    <property type="match status" value="1"/>
</dbReference>
<dbReference type="PANTHER" id="PTHR43495:SF5">
    <property type="entry name" value="GAMMA-AMINOBUTYRIC ACID PERMEASE"/>
    <property type="match status" value="1"/>
</dbReference>
<evidence type="ECO:0000256" key="4">
    <source>
        <dbReference type="ARBA" id="ARBA00022989"/>
    </source>
</evidence>
<dbReference type="GO" id="GO:0016020">
    <property type="term" value="C:membrane"/>
    <property type="evidence" value="ECO:0007669"/>
    <property type="project" value="UniProtKB-SubCell"/>
</dbReference>
<name>A0A975G416_9CAUL</name>
<dbReference type="Proteomes" id="UP000676409">
    <property type="component" value="Chromosome"/>
</dbReference>
<dbReference type="PANTHER" id="PTHR43495">
    <property type="entry name" value="GABA PERMEASE"/>
    <property type="match status" value="1"/>
</dbReference>
<dbReference type="RefSeq" id="WP_211940526.1">
    <property type="nucleotide sequence ID" value="NZ_CP073078.1"/>
</dbReference>
<dbReference type="EMBL" id="CP073078">
    <property type="protein sequence ID" value="QUD90475.1"/>
    <property type="molecule type" value="Genomic_DNA"/>
</dbReference>
<evidence type="ECO:0000256" key="1">
    <source>
        <dbReference type="ARBA" id="ARBA00004141"/>
    </source>
</evidence>
<dbReference type="KEGG" id="caul:KCG34_11730"/>
<dbReference type="AlphaFoldDB" id="A0A975G416"/>
<dbReference type="InterPro" id="IPR004841">
    <property type="entry name" value="AA-permease/SLC12A_dom"/>
</dbReference>
<evidence type="ECO:0000313" key="8">
    <source>
        <dbReference type="EMBL" id="QUD90475.1"/>
    </source>
</evidence>
<feature type="transmembrane region" description="Helical" evidence="6">
    <location>
        <begin position="361"/>
        <end position="382"/>
    </location>
</feature>
<feature type="transmembrane region" description="Helical" evidence="6">
    <location>
        <begin position="200"/>
        <end position="222"/>
    </location>
</feature>
<organism evidence="8 9">
    <name type="scientific">Phenylobacterium montanum</name>
    <dbReference type="NCBI Taxonomy" id="2823693"/>
    <lineage>
        <taxon>Bacteria</taxon>
        <taxon>Pseudomonadati</taxon>
        <taxon>Pseudomonadota</taxon>
        <taxon>Alphaproteobacteria</taxon>
        <taxon>Caulobacterales</taxon>
        <taxon>Caulobacteraceae</taxon>
        <taxon>Phenylobacterium</taxon>
    </lineage>
</organism>
<evidence type="ECO:0000313" key="9">
    <source>
        <dbReference type="Proteomes" id="UP000676409"/>
    </source>
</evidence>
<feature type="transmembrane region" description="Helical" evidence="6">
    <location>
        <begin position="338"/>
        <end position="355"/>
    </location>
</feature>
<feature type="transmembrane region" description="Helical" evidence="6">
    <location>
        <begin position="433"/>
        <end position="450"/>
    </location>
</feature>
<feature type="transmembrane region" description="Helical" evidence="6">
    <location>
        <begin position="50"/>
        <end position="69"/>
    </location>
</feature>
<keyword evidence="9" id="KW-1185">Reference proteome</keyword>
<evidence type="ECO:0000256" key="2">
    <source>
        <dbReference type="ARBA" id="ARBA00022448"/>
    </source>
</evidence>
<feature type="transmembrane region" description="Helical" evidence="6">
    <location>
        <begin position="292"/>
        <end position="317"/>
    </location>
</feature>
<evidence type="ECO:0000256" key="3">
    <source>
        <dbReference type="ARBA" id="ARBA00022692"/>
    </source>
</evidence>
<comment type="subcellular location">
    <subcellularLocation>
        <location evidence="1">Membrane</location>
        <topology evidence="1">Multi-pass membrane protein</topology>
    </subcellularLocation>
</comment>
<gene>
    <name evidence="8" type="ORF">KCG34_11730</name>
</gene>
<keyword evidence="4 6" id="KW-1133">Transmembrane helix</keyword>
<evidence type="ECO:0000256" key="5">
    <source>
        <dbReference type="ARBA" id="ARBA00023136"/>
    </source>
</evidence>
<feature type="domain" description="Amino acid permease/ SLC12A" evidence="7">
    <location>
        <begin position="22"/>
        <end position="427"/>
    </location>
</feature>
<keyword evidence="2" id="KW-0813">Transport</keyword>
<protein>
    <submittedName>
        <fullName evidence="8">Amino acid permease</fullName>
    </submittedName>
</protein>
<feature type="transmembrane region" description="Helical" evidence="6">
    <location>
        <begin position="90"/>
        <end position="112"/>
    </location>
</feature>
<evidence type="ECO:0000256" key="6">
    <source>
        <dbReference type="SAM" id="Phobius"/>
    </source>
</evidence>
<accession>A0A975G416</accession>
<dbReference type="FunFam" id="1.20.1740.10:FF:000001">
    <property type="entry name" value="Amino acid permease"/>
    <property type="match status" value="1"/>
</dbReference>
<dbReference type="PIRSF" id="PIRSF006060">
    <property type="entry name" value="AA_transporter"/>
    <property type="match status" value="1"/>
</dbReference>
<keyword evidence="5 6" id="KW-0472">Membrane</keyword>
<feature type="transmembrane region" description="Helical" evidence="6">
    <location>
        <begin position="403"/>
        <end position="427"/>
    </location>
</feature>